<feature type="transmembrane region" description="Helical" evidence="12">
    <location>
        <begin position="21"/>
        <end position="39"/>
    </location>
</feature>
<dbReference type="Pfam" id="PF00884">
    <property type="entry name" value="Sulfatase"/>
    <property type="match status" value="1"/>
</dbReference>
<evidence type="ECO:0000256" key="7">
    <source>
        <dbReference type="ARBA" id="ARBA00023136"/>
    </source>
</evidence>
<evidence type="ECO:0000256" key="8">
    <source>
        <dbReference type="PIRNR" id="PIRNR005091"/>
    </source>
</evidence>
<dbReference type="SUPFAM" id="SSF53649">
    <property type="entry name" value="Alkaline phosphatase-like"/>
    <property type="match status" value="1"/>
</dbReference>
<dbReference type="InterPro" id="IPR012160">
    <property type="entry name" value="LtaS-like"/>
</dbReference>
<evidence type="ECO:0000313" key="14">
    <source>
        <dbReference type="EMBL" id="MBB6672754.1"/>
    </source>
</evidence>
<dbReference type="PIRSF" id="PIRSF005091">
    <property type="entry name" value="Mmb_sulf_HI1246"/>
    <property type="match status" value="1"/>
</dbReference>
<feature type="binding site" evidence="11">
    <location>
        <position position="484"/>
    </location>
    <ligand>
        <name>Mn(2+)</name>
        <dbReference type="ChEBI" id="CHEBI:29035"/>
    </ligand>
</feature>
<evidence type="ECO:0000256" key="3">
    <source>
        <dbReference type="ARBA" id="ARBA00009983"/>
    </source>
</evidence>
<feature type="transmembrane region" description="Helical" evidence="12">
    <location>
        <begin position="73"/>
        <end position="94"/>
    </location>
</feature>
<keyword evidence="6 12" id="KW-1133">Transmembrane helix</keyword>
<feature type="transmembrane region" description="Helical" evidence="12">
    <location>
        <begin position="45"/>
        <end position="66"/>
    </location>
</feature>
<dbReference type="InterPro" id="IPR017850">
    <property type="entry name" value="Alkaline_phosphatase_core_sf"/>
</dbReference>
<evidence type="ECO:0000256" key="11">
    <source>
        <dbReference type="PIRSR" id="PIRSR005091-3"/>
    </source>
</evidence>
<dbReference type="Gene3D" id="3.30.1120.170">
    <property type="match status" value="1"/>
</dbReference>
<comment type="subcellular location">
    <subcellularLocation>
        <location evidence="1">Cell membrane</location>
        <topology evidence="1">Multi-pass membrane protein</topology>
    </subcellularLocation>
</comment>
<comment type="pathway">
    <text evidence="2">Cell wall biogenesis; lipoteichoic acid biosynthesis.</text>
</comment>
<sequence length="641" mass="71067">MRASGNPLFFKPVLSRRVPYLYAYAVLLLLKMMLLRHFFFQQIAWTRLAADAAAVLVLLCLLELAVPARWRGTAYWTLNLIVSFILFSSTLYFAHFSSVPTYTALLQLHQVLQIKSSVQSTLDYRYYAYFLDLAVIVVLAVAARVRHGSLDRIASRTRRPVRPGVRRSVAALGIVLCLGISAGYIRSGIPIDNELVAAEQEGFLNYQVASAIKAGKSASEGGNLADAEQEAASLMATYPYRSAKAGAAPAYFGRAAGKNVIVLQLEAFQNFPLHLNLNGQALTPNLNKLADEGFYFPNVYQQIGQGNTSDAEFMSNTSIYPTGKIAMSTGFGDRELPSLPRLLEGQGYEAITLHVNDVTFWDRNQLYPAIGFDRYYDKPSFDNDHFNDFGASDEELYRVGAEKLTALAKAGTPFYAQFVTASSHFPFKVPEGRQRIEVPEAIRGTQLGDYLIAANYTDYAIGTLIDRLKADGLWDDTVIVVYGDHYGLQPDDNDPAKVSEALGIDYDSRISRFNIPFLVHVPGMAQGKRIEQTGGQVDMMPTLANLLGVPLQDGDAPFTAFGHDLLNIDRNVVGSRYYLPTGSFFNDDVLFVPGKGFEDGTAISLKTHKPVADISPYKQDYDYIMQLMGVSDRYVRLLPRR</sequence>
<dbReference type="EMBL" id="JACJVP010000030">
    <property type="protein sequence ID" value="MBB6672754.1"/>
    <property type="molecule type" value="Genomic_DNA"/>
</dbReference>
<feature type="binding site" evidence="11">
    <location>
        <position position="308"/>
    </location>
    <ligand>
        <name>Mn(2+)</name>
        <dbReference type="ChEBI" id="CHEBI:29035"/>
    </ligand>
</feature>
<dbReference type="Proteomes" id="UP000547209">
    <property type="component" value="Unassembled WGS sequence"/>
</dbReference>
<comment type="similarity">
    <text evidence="3 8">Belongs to the LTA synthase family.</text>
</comment>
<feature type="transmembrane region" description="Helical" evidence="12">
    <location>
        <begin position="126"/>
        <end position="145"/>
    </location>
</feature>
<feature type="binding site" evidence="11">
    <location>
        <position position="485"/>
    </location>
    <ligand>
        <name>Mn(2+)</name>
        <dbReference type="ChEBI" id="CHEBI:29035"/>
    </ligand>
</feature>
<evidence type="ECO:0000259" key="13">
    <source>
        <dbReference type="Pfam" id="PF00884"/>
    </source>
</evidence>
<feature type="domain" description="Sulfatase N-terminal" evidence="13">
    <location>
        <begin position="258"/>
        <end position="549"/>
    </location>
</feature>
<protein>
    <submittedName>
        <fullName evidence="14">LTA synthase family protein</fullName>
    </submittedName>
</protein>
<evidence type="ECO:0000256" key="9">
    <source>
        <dbReference type="PIRSR" id="PIRSR005091-1"/>
    </source>
</evidence>
<dbReference type="GO" id="GO:0005886">
    <property type="term" value="C:plasma membrane"/>
    <property type="evidence" value="ECO:0007669"/>
    <property type="project" value="UniProtKB-SubCell"/>
</dbReference>
<feature type="transmembrane region" description="Helical" evidence="12">
    <location>
        <begin position="165"/>
        <end position="185"/>
    </location>
</feature>
<dbReference type="AlphaFoldDB" id="A0A7X0RVA5"/>
<evidence type="ECO:0000256" key="5">
    <source>
        <dbReference type="ARBA" id="ARBA00022692"/>
    </source>
</evidence>
<feature type="binding site" evidence="10">
    <location>
        <position position="424"/>
    </location>
    <ligand>
        <name>substrate</name>
    </ligand>
</feature>
<comment type="caution">
    <text evidence="14">The sequence shown here is derived from an EMBL/GenBank/DDBJ whole genome shotgun (WGS) entry which is preliminary data.</text>
</comment>
<evidence type="ECO:0000256" key="12">
    <source>
        <dbReference type="SAM" id="Phobius"/>
    </source>
</evidence>
<evidence type="ECO:0000313" key="15">
    <source>
        <dbReference type="Proteomes" id="UP000547209"/>
    </source>
</evidence>
<dbReference type="Gene3D" id="3.40.720.10">
    <property type="entry name" value="Alkaline Phosphatase, subunit A"/>
    <property type="match status" value="1"/>
</dbReference>
<keyword evidence="15" id="KW-1185">Reference proteome</keyword>
<keyword evidence="4 8" id="KW-1003">Cell membrane</keyword>
<dbReference type="RefSeq" id="WP_185670721.1">
    <property type="nucleotide sequence ID" value="NZ_JACJVP010000030.1"/>
</dbReference>
<accession>A0A7X0RVA5</accession>
<keyword evidence="10" id="KW-0479">Metal-binding</keyword>
<evidence type="ECO:0000256" key="1">
    <source>
        <dbReference type="ARBA" id="ARBA00004651"/>
    </source>
</evidence>
<dbReference type="InterPro" id="IPR050448">
    <property type="entry name" value="OpgB/LTA_synthase_biosynth"/>
</dbReference>
<keyword evidence="10" id="KW-0464">Manganese</keyword>
<name>A0A7X0RVA5_9BACL</name>
<evidence type="ECO:0000256" key="2">
    <source>
        <dbReference type="ARBA" id="ARBA00004936"/>
    </source>
</evidence>
<proteinExistence type="inferred from homology"/>
<dbReference type="GO" id="GO:0046872">
    <property type="term" value="F:metal ion binding"/>
    <property type="evidence" value="ECO:0007669"/>
    <property type="project" value="UniProtKB-KW"/>
</dbReference>
<keyword evidence="7 8" id="KW-0472">Membrane</keyword>
<dbReference type="InterPro" id="IPR000917">
    <property type="entry name" value="Sulfatase_N"/>
</dbReference>
<reference evidence="14 15" key="1">
    <citation type="submission" date="2020-08" db="EMBL/GenBank/DDBJ databases">
        <title>Cohnella phylogeny.</title>
        <authorList>
            <person name="Dunlap C."/>
        </authorList>
    </citation>
    <scope>NUCLEOTIDE SEQUENCE [LARGE SCALE GENOMIC DNA]</scope>
    <source>
        <strain evidence="14 15">DSM 28246</strain>
    </source>
</reference>
<dbReference type="PANTHER" id="PTHR47371:SF3">
    <property type="entry name" value="PHOSPHOGLYCEROL TRANSFERASE I"/>
    <property type="match status" value="1"/>
</dbReference>
<gene>
    <name evidence="14" type="ORF">H7C19_18890</name>
</gene>
<organism evidence="14 15">
    <name type="scientific">Cohnella nanjingensis</name>
    <dbReference type="NCBI Taxonomy" id="1387779"/>
    <lineage>
        <taxon>Bacteria</taxon>
        <taxon>Bacillati</taxon>
        <taxon>Bacillota</taxon>
        <taxon>Bacilli</taxon>
        <taxon>Bacillales</taxon>
        <taxon>Paenibacillaceae</taxon>
        <taxon>Cohnella</taxon>
    </lineage>
</organism>
<evidence type="ECO:0000256" key="10">
    <source>
        <dbReference type="PIRSR" id="PIRSR005091-2"/>
    </source>
</evidence>
<evidence type="ECO:0000256" key="4">
    <source>
        <dbReference type="ARBA" id="ARBA00022475"/>
    </source>
</evidence>
<feature type="active site" evidence="9">
    <location>
        <position position="308"/>
    </location>
</feature>
<dbReference type="CDD" id="cd16015">
    <property type="entry name" value="LTA_synthase"/>
    <property type="match status" value="1"/>
</dbReference>
<evidence type="ECO:0000256" key="6">
    <source>
        <dbReference type="ARBA" id="ARBA00022989"/>
    </source>
</evidence>
<feature type="binding site" evidence="11">
    <location>
        <position position="266"/>
    </location>
    <ligand>
        <name>Mn(2+)</name>
        <dbReference type="ChEBI" id="CHEBI:29035"/>
    </ligand>
</feature>
<dbReference type="PANTHER" id="PTHR47371">
    <property type="entry name" value="LIPOTEICHOIC ACID SYNTHASE"/>
    <property type="match status" value="1"/>
</dbReference>
<keyword evidence="5 12" id="KW-0812">Transmembrane</keyword>